<dbReference type="RefSeq" id="WP_129218941.1">
    <property type="nucleotide sequence ID" value="NZ_QYBC01000007.1"/>
</dbReference>
<organism evidence="2 3">
    <name type="scientific">Lichenibacterium ramalinae</name>
    <dbReference type="NCBI Taxonomy" id="2316527"/>
    <lineage>
        <taxon>Bacteria</taxon>
        <taxon>Pseudomonadati</taxon>
        <taxon>Pseudomonadota</taxon>
        <taxon>Alphaproteobacteria</taxon>
        <taxon>Hyphomicrobiales</taxon>
        <taxon>Lichenihabitantaceae</taxon>
        <taxon>Lichenibacterium</taxon>
    </lineage>
</organism>
<proteinExistence type="predicted"/>
<dbReference type="NCBIfam" id="NF009752">
    <property type="entry name" value="PRK13261.1-2"/>
    <property type="match status" value="1"/>
</dbReference>
<dbReference type="AlphaFoldDB" id="A0A4V1RIR4"/>
<gene>
    <name evidence="2" type="primary">ureE</name>
    <name evidence="2" type="ORF">D3272_09525</name>
</gene>
<dbReference type="SMART" id="SM00988">
    <property type="entry name" value="UreE_N"/>
    <property type="match status" value="1"/>
</dbReference>
<dbReference type="EMBL" id="QYBC01000007">
    <property type="protein sequence ID" value="RYB05192.1"/>
    <property type="molecule type" value="Genomic_DNA"/>
</dbReference>
<evidence type="ECO:0000313" key="3">
    <source>
        <dbReference type="Proteomes" id="UP000289411"/>
    </source>
</evidence>
<dbReference type="Pfam" id="PF02814">
    <property type="entry name" value="UreE_N"/>
    <property type="match status" value="1"/>
</dbReference>
<sequence>MLRLHGIVGHRDDPEVQSRLHHVEHHGGIEFLFVPPHEAGRKRFRLATDKGTDCAVSLERDEVLTDGALLFLAHGRAVIARFGEQAVWRLRPRDASAALGLGWHAGNLHWRVRFEGDVLVVLLDGPTDEYRARIAHLLAANLLEEITDV</sequence>
<reference evidence="2 3" key="2">
    <citation type="submission" date="2019-02" db="EMBL/GenBank/DDBJ databases">
        <title>'Lichenibacterium ramalinii' gen. nov. sp. nov., 'Lichenibacterium minor' gen. nov. sp. nov.</title>
        <authorList>
            <person name="Pankratov T."/>
        </authorList>
    </citation>
    <scope>NUCLEOTIDE SEQUENCE [LARGE SCALE GENOMIC DNA]</scope>
    <source>
        <strain evidence="2 3">RmlP001</strain>
    </source>
</reference>
<dbReference type="InterPro" id="IPR004029">
    <property type="entry name" value="UreE_N"/>
</dbReference>
<evidence type="ECO:0000313" key="2">
    <source>
        <dbReference type="EMBL" id="RYB05192.1"/>
    </source>
</evidence>
<name>A0A4V1RIR4_9HYPH</name>
<reference evidence="2 3" key="1">
    <citation type="submission" date="2018-09" db="EMBL/GenBank/DDBJ databases">
        <authorList>
            <person name="Grouzdev D.S."/>
            <person name="Krutkina M.S."/>
        </authorList>
    </citation>
    <scope>NUCLEOTIDE SEQUENCE [LARGE SCALE GENOMIC DNA]</scope>
    <source>
        <strain evidence="2 3">RmlP001</strain>
    </source>
</reference>
<dbReference type="Gene3D" id="2.60.260.20">
    <property type="entry name" value="Urease metallochaperone UreE, N-terminal domain"/>
    <property type="match status" value="1"/>
</dbReference>
<accession>A0A4V1RIR4</accession>
<evidence type="ECO:0000259" key="1">
    <source>
        <dbReference type="SMART" id="SM00988"/>
    </source>
</evidence>
<feature type="domain" description="UreE urease accessory N-terminal" evidence="1">
    <location>
        <begin position="16"/>
        <end position="78"/>
    </location>
</feature>
<dbReference type="Proteomes" id="UP000289411">
    <property type="component" value="Unassembled WGS sequence"/>
</dbReference>
<dbReference type="OrthoDB" id="7376380at2"/>
<comment type="caution">
    <text evidence="2">The sequence shown here is derived from an EMBL/GenBank/DDBJ whole genome shotgun (WGS) entry which is preliminary data.</text>
</comment>
<dbReference type="SUPFAM" id="SSF69287">
    <property type="entry name" value="Urease metallochaperone UreE, N-terminal domain"/>
    <property type="match status" value="1"/>
</dbReference>
<protein>
    <submittedName>
        <fullName evidence="2">Urease accessory protein UreE</fullName>
    </submittedName>
</protein>
<dbReference type="InterPro" id="IPR036118">
    <property type="entry name" value="UreE_N_sf"/>
</dbReference>
<keyword evidence="3" id="KW-1185">Reference proteome</keyword>
<dbReference type="SUPFAM" id="SSF69737">
    <property type="entry name" value="Urease metallochaperone UreE, C-terminal domain"/>
    <property type="match status" value="1"/>
</dbReference>